<proteinExistence type="predicted"/>
<dbReference type="GO" id="GO:0007166">
    <property type="term" value="P:cell surface receptor signaling pathway"/>
    <property type="evidence" value="ECO:0007669"/>
    <property type="project" value="InterPro"/>
</dbReference>
<dbReference type="Proteomes" id="UP000636709">
    <property type="component" value="Unassembled WGS sequence"/>
</dbReference>
<evidence type="ECO:0000256" key="2">
    <source>
        <dbReference type="SAM" id="Phobius"/>
    </source>
</evidence>
<feature type="region of interest" description="Disordered" evidence="1">
    <location>
        <begin position="165"/>
        <end position="184"/>
    </location>
</feature>
<dbReference type="EMBL" id="JACEFO010002284">
    <property type="protein sequence ID" value="KAF8668125.1"/>
    <property type="molecule type" value="Genomic_DNA"/>
</dbReference>
<dbReference type="Gene3D" id="1.20.930.20">
    <property type="entry name" value="Adaptor protein Cbl, N-terminal domain"/>
    <property type="match status" value="1"/>
</dbReference>
<evidence type="ECO:0000313" key="4">
    <source>
        <dbReference type="Proteomes" id="UP000636709"/>
    </source>
</evidence>
<keyword evidence="2" id="KW-1133">Transmembrane helix</keyword>
<keyword evidence="2" id="KW-0472">Membrane</keyword>
<evidence type="ECO:0000256" key="1">
    <source>
        <dbReference type="SAM" id="MobiDB-lite"/>
    </source>
</evidence>
<protein>
    <submittedName>
        <fullName evidence="3">Uncharacterized protein</fullName>
    </submittedName>
</protein>
<comment type="caution">
    <text evidence="3">The sequence shown here is derived from an EMBL/GenBank/DDBJ whole genome shotgun (WGS) entry which is preliminary data.</text>
</comment>
<keyword evidence="4" id="KW-1185">Reference proteome</keyword>
<accession>A0A835ATE1</accession>
<dbReference type="AlphaFoldDB" id="A0A835ATE1"/>
<organism evidence="3 4">
    <name type="scientific">Digitaria exilis</name>
    <dbReference type="NCBI Taxonomy" id="1010633"/>
    <lineage>
        <taxon>Eukaryota</taxon>
        <taxon>Viridiplantae</taxon>
        <taxon>Streptophyta</taxon>
        <taxon>Embryophyta</taxon>
        <taxon>Tracheophyta</taxon>
        <taxon>Spermatophyta</taxon>
        <taxon>Magnoliopsida</taxon>
        <taxon>Liliopsida</taxon>
        <taxon>Poales</taxon>
        <taxon>Poaceae</taxon>
        <taxon>PACMAD clade</taxon>
        <taxon>Panicoideae</taxon>
        <taxon>Panicodae</taxon>
        <taxon>Paniceae</taxon>
        <taxon>Anthephorinae</taxon>
        <taxon>Digitaria</taxon>
    </lineage>
</organism>
<feature type="transmembrane region" description="Helical" evidence="2">
    <location>
        <begin position="14"/>
        <end position="34"/>
    </location>
</feature>
<evidence type="ECO:0000313" key="3">
    <source>
        <dbReference type="EMBL" id="KAF8668125.1"/>
    </source>
</evidence>
<dbReference type="InterPro" id="IPR036537">
    <property type="entry name" value="Adaptor_Cbl_N_dom_sf"/>
</dbReference>
<dbReference type="OrthoDB" id="631625at2759"/>
<name>A0A835ATE1_9POAL</name>
<sequence>MAAFWDIVGKAANLLQLFGGLLDVITLITSFLRFRETRKECSKLEERVRMLRVLHLSPAGRWIMQQQQSVELLEGLVVMANALEDAHGLVESYKGSTLLERVRSGRDMTRQFRDLRSTIDCYCGLILSFNAFLLAVQANQLPLPPSHAWKCRAQQVIDAGVPPSTGDSIDAETSPTAPFPPHRHTIDICQE</sequence>
<reference evidence="3" key="1">
    <citation type="submission" date="2020-07" db="EMBL/GenBank/DDBJ databases">
        <title>Genome sequence and genetic diversity analysis of an under-domesticated orphan crop, white fonio (Digitaria exilis).</title>
        <authorList>
            <person name="Bennetzen J.L."/>
            <person name="Chen S."/>
            <person name="Ma X."/>
            <person name="Wang X."/>
            <person name="Yssel A.E.J."/>
            <person name="Chaluvadi S.R."/>
            <person name="Johnson M."/>
            <person name="Gangashetty P."/>
            <person name="Hamidou F."/>
            <person name="Sanogo M.D."/>
            <person name="Zwaenepoel A."/>
            <person name="Wallace J."/>
            <person name="Van De Peer Y."/>
            <person name="Van Deynze A."/>
        </authorList>
    </citation>
    <scope>NUCLEOTIDE SEQUENCE</scope>
    <source>
        <tissue evidence="3">Leaves</tissue>
    </source>
</reference>
<gene>
    <name evidence="3" type="ORF">HU200_052413</name>
</gene>
<keyword evidence="2" id="KW-0812">Transmembrane</keyword>
<feature type="compositionally biased region" description="Polar residues" evidence="1">
    <location>
        <begin position="165"/>
        <end position="176"/>
    </location>
</feature>